<dbReference type="Pfam" id="PF00082">
    <property type="entry name" value="Peptidase_S8"/>
    <property type="match status" value="1"/>
</dbReference>
<feature type="active site" description="Charge relay system" evidence="5">
    <location>
        <position position="385"/>
    </location>
</feature>
<gene>
    <name evidence="8" type="ORF">SAMN05421879_101764</name>
</gene>
<dbReference type="InterPro" id="IPR015500">
    <property type="entry name" value="Peptidase_S8_subtilisin-rel"/>
</dbReference>
<evidence type="ECO:0000256" key="4">
    <source>
        <dbReference type="ARBA" id="ARBA00022825"/>
    </source>
</evidence>
<dbReference type="PROSITE" id="PS00137">
    <property type="entry name" value="SUBTILASE_HIS"/>
    <property type="match status" value="1"/>
</dbReference>
<evidence type="ECO:0000256" key="6">
    <source>
        <dbReference type="SAM" id="SignalP"/>
    </source>
</evidence>
<keyword evidence="4 5" id="KW-0720">Serine protease</keyword>
<evidence type="ECO:0000259" key="7">
    <source>
        <dbReference type="Pfam" id="PF00082"/>
    </source>
</evidence>
<evidence type="ECO:0000313" key="9">
    <source>
        <dbReference type="Proteomes" id="UP000219688"/>
    </source>
</evidence>
<organism evidence="8 9">
    <name type="scientific">Ornithinimicrobium cerasi</name>
    <dbReference type="NCBI Taxonomy" id="2248773"/>
    <lineage>
        <taxon>Bacteria</taxon>
        <taxon>Bacillati</taxon>
        <taxon>Actinomycetota</taxon>
        <taxon>Actinomycetes</taxon>
        <taxon>Micrococcales</taxon>
        <taxon>Ornithinimicrobiaceae</taxon>
        <taxon>Ornithinimicrobium</taxon>
    </lineage>
</organism>
<dbReference type="Proteomes" id="UP000219688">
    <property type="component" value="Unassembled WGS sequence"/>
</dbReference>
<feature type="chain" id="PRO_5039234856" evidence="6">
    <location>
        <begin position="27"/>
        <end position="440"/>
    </location>
</feature>
<dbReference type="PROSITE" id="PS00136">
    <property type="entry name" value="SUBTILASE_ASP"/>
    <property type="match status" value="1"/>
</dbReference>
<feature type="signal peptide" evidence="6">
    <location>
        <begin position="1"/>
        <end position="26"/>
    </location>
</feature>
<keyword evidence="6" id="KW-0732">Signal</keyword>
<evidence type="ECO:0000256" key="5">
    <source>
        <dbReference type="PROSITE-ProRule" id="PRU01240"/>
    </source>
</evidence>
<dbReference type="SUPFAM" id="SSF52743">
    <property type="entry name" value="Subtilisin-like"/>
    <property type="match status" value="1"/>
</dbReference>
<dbReference type="PRINTS" id="PR00723">
    <property type="entry name" value="SUBTILISIN"/>
</dbReference>
<reference evidence="9" key="1">
    <citation type="submission" date="2017-08" db="EMBL/GenBank/DDBJ databases">
        <authorList>
            <person name="Varghese N."/>
            <person name="Submissions S."/>
        </authorList>
    </citation>
    <scope>NUCLEOTIDE SEQUENCE [LARGE SCALE GENOMIC DNA]</scope>
    <source>
        <strain evidence="9">USBA17B2</strain>
    </source>
</reference>
<dbReference type="AlphaFoldDB" id="A0A285VF20"/>
<accession>A0A285VF20</accession>
<protein>
    <submittedName>
        <fullName evidence="8">Subtilase family protein</fullName>
    </submittedName>
</protein>
<evidence type="ECO:0000256" key="1">
    <source>
        <dbReference type="ARBA" id="ARBA00011073"/>
    </source>
</evidence>
<evidence type="ECO:0000256" key="2">
    <source>
        <dbReference type="ARBA" id="ARBA00022670"/>
    </source>
</evidence>
<dbReference type="InterPro" id="IPR023827">
    <property type="entry name" value="Peptidase_S8_Asp-AS"/>
</dbReference>
<proteinExistence type="inferred from homology"/>
<dbReference type="PROSITE" id="PS51892">
    <property type="entry name" value="SUBTILASE"/>
    <property type="match status" value="1"/>
</dbReference>
<sequence>MRLRHVVVGLGAASLLAAGAAPAALAGPGETTYILVSTGQTLPRNLDATVARAGGTVTKTYPFGVAVVEAGASFRGVAGTTMVRDAGFDADLGTQVALDPEQLPPASGNDDPFFDLQWGHVPVGAVEAWDDGVRGEGVRVAVLDTGFDTDHPDLAPNVNLDLSADFTGEGLEYTLPDTFSHGTHVAGTIAAADNAFGTIGVAPEAELVLVKVLGDAGSGNFEDVFAGIAHATAVDADVINMSLGDVQPRNSEEEDITALSVAMNRAVRHADQNGTTVVVSAGNDAQDLDGDGNLVRFLTSAPHAIGVSAYAPTGWVSDGWDGNFFVPASYTNYGTSMVDFSGPGGDTAYPGDENCTVGGLTRPCWVFDLVFSTGNGGWYWSAGTSMAAPHAASVAALIISEHGGDMKPAAVEREMRLRAIDAGKPGTDDFHGRGAVHSGH</sequence>
<keyword evidence="9" id="KW-1185">Reference proteome</keyword>
<dbReference type="GO" id="GO:0004252">
    <property type="term" value="F:serine-type endopeptidase activity"/>
    <property type="evidence" value="ECO:0007669"/>
    <property type="project" value="UniProtKB-UniRule"/>
</dbReference>
<dbReference type="PANTHER" id="PTHR43806">
    <property type="entry name" value="PEPTIDASE S8"/>
    <property type="match status" value="1"/>
</dbReference>
<keyword evidence="3 5" id="KW-0378">Hydrolase</keyword>
<evidence type="ECO:0000256" key="3">
    <source>
        <dbReference type="ARBA" id="ARBA00022801"/>
    </source>
</evidence>
<dbReference type="GO" id="GO:0006508">
    <property type="term" value="P:proteolysis"/>
    <property type="evidence" value="ECO:0007669"/>
    <property type="project" value="UniProtKB-KW"/>
</dbReference>
<dbReference type="InterPro" id="IPR036852">
    <property type="entry name" value="Peptidase_S8/S53_dom_sf"/>
</dbReference>
<dbReference type="InterPro" id="IPR050131">
    <property type="entry name" value="Peptidase_S8_subtilisin-like"/>
</dbReference>
<dbReference type="InterPro" id="IPR022398">
    <property type="entry name" value="Peptidase_S8_His-AS"/>
</dbReference>
<name>A0A285VF20_9MICO</name>
<dbReference type="EMBL" id="OBQK01000001">
    <property type="protein sequence ID" value="SOC52669.1"/>
    <property type="molecule type" value="Genomic_DNA"/>
</dbReference>
<dbReference type="PANTHER" id="PTHR43806:SF11">
    <property type="entry name" value="CEREVISIN-RELATED"/>
    <property type="match status" value="1"/>
</dbReference>
<evidence type="ECO:0000313" key="8">
    <source>
        <dbReference type="EMBL" id="SOC52669.1"/>
    </source>
</evidence>
<dbReference type="Gene3D" id="3.40.50.200">
    <property type="entry name" value="Peptidase S8/S53 domain"/>
    <property type="match status" value="1"/>
</dbReference>
<comment type="similarity">
    <text evidence="1 5">Belongs to the peptidase S8 family.</text>
</comment>
<feature type="domain" description="Peptidase S8/S53" evidence="7">
    <location>
        <begin position="135"/>
        <end position="434"/>
    </location>
</feature>
<dbReference type="RefSeq" id="WP_097186896.1">
    <property type="nucleotide sequence ID" value="NZ_OBQK01000001.1"/>
</dbReference>
<dbReference type="InterPro" id="IPR000209">
    <property type="entry name" value="Peptidase_S8/S53_dom"/>
</dbReference>
<feature type="active site" description="Charge relay system" evidence="5">
    <location>
        <position position="144"/>
    </location>
</feature>
<feature type="active site" description="Charge relay system" evidence="5">
    <location>
        <position position="181"/>
    </location>
</feature>
<keyword evidence="2 5" id="KW-0645">Protease</keyword>